<feature type="region of interest" description="Disordered" evidence="1">
    <location>
        <begin position="150"/>
        <end position="169"/>
    </location>
</feature>
<dbReference type="InterPro" id="IPR036709">
    <property type="entry name" value="Autotransporte_beta_dom_sf"/>
</dbReference>
<evidence type="ECO:0000259" key="3">
    <source>
        <dbReference type="PROSITE" id="PS51208"/>
    </source>
</evidence>
<dbReference type="SUPFAM" id="SSF103515">
    <property type="entry name" value="Autotransporter"/>
    <property type="match status" value="1"/>
</dbReference>
<dbReference type="InterPro" id="IPR006311">
    <property type="entry name" value="TAT_signal"/>
</dbReference>
<accession>A0A1H2R7N5</accession>
<dbReference type="OrthoDB" id="7175798at2"/>
<gene>
    <name evidence="4" type="ORF">SAMN05444336_101243</name>
</gene>
<feature type="region of interest" description="Disordered" evidence="1">
    <location>
        <begin position="306"/>
        <end position="331"/>
    </location>
</feature>
<dbReference type="Proteomes" id="UP000199118">
    <property type="component" value="Unassembled WGS sequence"/>
</dbReference>
<feature type="compositionally biased region" description="Acidic residues" evidence="1">
    <location>
        <begin position="1326"/>
        <end position="1337"/>
    </location>
</feature>
<dbReference type="PROSITE" id="PS51208">
    <property type="entry name" value="AUTOTRANSPORTER"/>
    <property type="match status" value="1"/>
</dbReference>
<feature type="signal peptide" evidence="2">
    <location>
        <begin position="1"/>
        <end position="26"/>
    </location>
</feature>
<feature type="region of interest" description="Disordered" evidence="1">
    <location>
        <begin position="1318"/>
        <end position="1337"/>
    </location>
</feature>
<evidence type="ECO:0000256" key="1">
    <source>
        <dbReference type="SAM" id="MobiDB-lite"/>
    </source>
</evidence>
<feature type="compositionally biased region" description="Gly residues" evidence="1">
    <location>
        <begin position="159"/>
        <end position="168"/>
    </location>
</feature>
<sequence>MFTFHSNAASRRSFRCALLASTSALALSQTPRAAADQIVTCSASYAQTCTLETGDTGALFDYTLSDDGFLAYVVNDANLRATAGSQPIIIQIHATGSDGSTDGDDGDGEARGVDGGEFIITNNESMTLVGGGSGGSGVLAGINVEATGGNGVEPSHNGNDGGRGGDGGVVTIDNDGLIEIDSEAPGANQNAIFGIRVNSFGGDGGDMNGGAGDQAGGAGGDAKQVTITTYDSGRITLGSTTDALLPTANGARGISVHATGGEGGSENGNGGAGGTIDITTHGSIELNLDTSVRAASPSFSIAGVFARSTGGTGQASEDNSDPGGRGEEGRPITLINTGEIIVNAPYLTEAYTDGAFSAAMFALSEGGDGGASPNKNVGGAGGGAAVDTSGAVSKVQVSSEASSRIDTTGYGIMGMAAFARGGDGGDGNGATNSVGGAGGRGADILLEAGENMTLETRGDEAYGVVGQSIGGIGGGNAAVAGAGGAGGTITMTAGEGSSILTKGDFAGGVVLHSLGGGGGVGADFTSVLYGTGGDGGNGANAGEVDVTIAGSIETQGQYSHGVLAQSIGGGGGSGGIGAGLVLGLGGDGGEGGLGAAVTIQHSGDVETDDYGSNGIVAQSISGGGGAAGAAGGVLSIGGQGGASTGVDANSSSGVVSINSSGDVTTTDDASIGILAQSIGGGGGAGAGSDGIAAIGGSGGAASAGGEASIFAVSGTISTDGAFSHGLVAQSIGGGGGTGGDVIDLSVGAGLGVGGSGGAAGYSLAACISTTYDACLEGNSPSNPSAAPADAGETHVTTSDDYSIAAMAQSIGGGGGAGGSATGGGVLDIASLQLGGSGGASGDGWFAQIRWEDAYALTKGQNAPALMAQSIGGGGGAGGSSFAVGAEDVVALQIGGGGSAGGNGLSAEVDVIGGQARTRGANSPAAVAQVIGGGGGAGGAAQGMIADVGFGFAVSVGANGGVGGNAGGEDNGAIARISSGAELITGLDNNGVPEYEASDSVALLLQSIGGGGGIGGASVADALTLAVPVDPEDPANAVSVSVTTAVGGSGGSGGNGGAVLATISDDSSLVTGGAGSHGLLAQSIGGGGGAGGASQAMSGSIGYAASASVDVSSSVGGSGGSGGHGGDVDITLGDTAYIQTFGANANAILAQSIGGGGGDGGVGSAATNAYGGGFSANVDIGIGGAGGSGSTGGDLTVATEAGTGIWTEGPGSRGVVAQSIGGGGGAGQGGTIGIGVSGELSGEGEGEGGGEEAAESESEGGGEEESESYSGEVTVAIGAQGGSGGTGGALNLDMAGGIATSGDDADGLLAQSIGGGGGLGGSASNDTGDDDGLDFGDDDTTSYDLELSVGARGGSGGVGGTVLLSFGGAIATEGDWSEGLVVQSIGGGGGVGGTSTAEGSEARANITLAVGGTGGTGGDGGEARVTVSAASSATPSIATLGYGAHAVAVQSIGGGGGMGGDGSDQAAGDLTVGGADGGAGGAAGDARDAGFDVDAGGVMIGTSGHDAYGVLVQAIGGGGGVAGAGNSEAAEDDSSHQLQVTVGGRGGASGDGGSVDIHLTDGSAVSTLGDRAFGLVAQSIGGGGGVGGASDTSSLLSVTVGGGGGASGDGDAVVLNLDAGSSVSTAGDGAHGAIAQSIGGGGGIGGDAAGPNYQFRGIAGGDAAAGESADVTVTAGGSIVTTGVRAHGLIAQSVSGGGGIQGGPEGVSYGSQAGDAPTAQYSGRVSVQVAQSGSIQASGDGSIGLLAQSDGAVQLGAIDVDVAGLVRGGSGANAVGVMIIDGATPSVTVEAGGVVGLSGDAAGYALRYLAAGAKSEGAYITTQVYGLLEGDIRFENADGPGGAAGALYVEPGGSWTGIDRSYTDVQNSGSIDLVAESDDDGSASSISMVSATGQTRAVPAAPSRRGIGQAHLTGDFVQTASGTLRVTGDFEAEEIDLLKVDGTAHLGGTLLIEPVTISPDSQVTVVSAEGGLRGRFDEVHSMLFDFAQTHVDGELTIEAVDSHFADPSLGLDAQQARAARYLDTVFEAGGGEFGEFFAGQERLARIDTAAYAQSLSIFAPGATLAAAAANFDRARSRLDAALGCEAPGAAAGGERVMAGSGRCVRMLGAVERRDQDGDASGAFGYDGVVWTTGLAGQAAVAPGWTVGGALGYEGADYSGDVGTSAEGGTGFLSAGARHEFGAWGLSASLAGSWGEFDLKRRLSTATANAETEIWSLAGRVHADWTHPLPHGWLRPSLDLDVVHSAASGYTEQGAGALNLALSDSDETAFMATPALEIGGETPLTLSSTLRGWVRIGATFSTIDGYGASGRLASASPSLGGFASVVAVPQTAARLNAGLAIVETDSVSMEAVYDGAFADGYSAHGASLRLTVRF</sequence>
<keyword evidence="2" id="KW-0732">Signal</keyword>
<dbReference type="PROSITE" id="PS51318">
    <property type="entry name" value="TAT"/>
    <property type="match status" value="1"/>
</dbReference>
<dbReference type="SMART" id="SM00869">
    <property type="entry name" value="Autotransporter"/>
    <property type="match status" value="1"/>
</dbReference>
<protein>
    <recommendedName>
        <fullName evidence="3">Autotransporter domain-containing protein</fullName>
    </recommendedName>
</protein>
<proteinExistence type="predicted"/>
<dbReference type="InterPro" id="IPR005546">
    <property type="entry name" value="Autotransporte_beta"/>
</dbReference>
<reference evidence="4 5" key="1">
    <citation type="submission" date="2016-10" db="EMBL/GenBank/DDBJ databases">
        <authorList>
            <person name="de Groot N.N."/>
        </authorList>
    </citation>
    <scope>NUCLEOTIDE SEQUENCE [LARGE SCALE GENOMIC DNA]</scope>
    <source>
        <strain evidence="4 5">DSM 17890</strain>
    </source>
</reference>
<feature type="compositionally biased region" description="Acidic residues" evidence="1">
    <location>
        <begin position="1241"/>
        <end position="1266"/>
    </location>
</feature>
<evidence type="ECO:0000313" key="5">
    <source>
        <dbReference type="Proteomes" id="UP000199118"/>
    </source>
</evidence>
<organism evidence="4 5">
    <name type="scientific">Albimonas donghaensis</name>
    <dbReference type="NCBI Taxonomy" id="356660"/>
    <lineage>
        <taxon>Bacteria</taxon>
        <taxon>Pseudomonadati</taxon>
        <taxon>Pseudomonadota</taxon>
        <taxon>Alphaproteobacteria</taxon>
        <taxon>Rhodobacterales</taxon>
        <taxon>Paracoccaceae</taxon>
        <taxon>Albimonas</taxon>
    </lineage>
</organism>
<feature type="region of interest" description="Disordered" evidence="1">
    <location>
        <begin position="1202"/>
        <end position="1269"/>
    </location>
</feature>
<feature type="compositionally biased region" description="Gly residues" evidence="1">
    <location>
        <begin position="1542"/>
        <end position="1552"/>
    </location>
</feature>
<feature type="compositionally biased region" description="Gly residues" evidence="1">
    <location>
        <begin position="1219"/>
        <end position="1235"/>
    </location>
</feature>
<name>A0A1H2R7N5_9RHOB</name>
<feature type="chain" id="PRO_5011541344" description="Autotransporter domain-containing protein" evidence="2">
    <location>
        <begin position="27"/>
        <end position="2372"/>
    </location>
</feature>
<dbReference type="STRING" id="356660.SAMN05444336_101243"/>
<keyword evidence="5" id="KW-1185">Reference proteome</keyword>
<feature type="region of interest" description="Disordered" evidence="1">
    <location>
        <begin position="1524"/>
        <end position="1554"/>
    </location>
</feature>
<evidence type="ECO:0000256" key="2">
    <source>
        <dbReference type="SAM" id="SignalP"/>
    </source>
</evidence>
<dbReference type="RefSeq" id="WP_092679317.1">
    <property type="nucleotide sequence ID" value="NZ_FNMZ01000001.1"/>
</dbReference>
<evidence type="ECO:0000313" key="4">
    <source>
        <dbReference type="EMBL" id="SDW14689.1"/>
    </source>
</evidence>
<feature type="domain" description="Autotransporter" evidence="3">
    <location>
        <begin position="2093"/>
        <end position="2372"/>
    </location>
</feature>
<dbReference type="EMBL" id="FNMZ01000001">
    <property type="protein sequence ID" value="SDW14689.1"/>
    <property type="molecule type" value="Genomic_DNA"/>
</dbReference>